<keyword evidence="4 7" id="KW-0812">Transmembrane</keyword>
<evidence type="ECO:0000256" key="1">
    <source>
        <dbReference type="ARBA" id="ARBA00004651"/>
    </source>
</evidence>
<dbReference type="KEGG" id="rxy:Rxyl_0507"/>
<protein>
    <submittedName>
        <fullName evidence="9">Major facilitator superfamily MFS_1</fullName>
    </submittedName>
</protein>
<organism evidence="9 10">
    <name type="scientific">Rubrobacter xylanophilus (strain DSM 9941 / JCM 11954 / NBRC 16129 / PRD-1)</name>
    <dbReference type="NCBI Taxonomy" id="266117"/>
    <lineage>
        <taxon>Bacteria</taxon>
        <taxon>Bacillati</taxon>
        <taxon>Actinomycetota</taxon>
        <taxon>Rubrobacteria</taxon>
        <taxon>Rubrobacterales</taxon>
        <taxon>Rubrobacteraceae</taxon>
        <taxon>Rubrobacter</taxon>
    </lineage>
</organism>
<dbReference type="GO" id="GO:0005886">
    <property type="term" value="C:plasma membrane"/>
    <property type="evidence" value="ECO:0007669"/>
    <property type="project" value="UniProtKB-SubCell"/>
</dbReference>
<dbReference type="EMBL" id="CP000386">
    <property type="protein sequence ID" value="ABG03481.1"/>
    <property type="molecule type" value="Genomic_DNA"/>
</dbReference>
<feature type="transmembrane region" description="Helical" evidence="7">
    <location>
        <begin position="87"/>
        <end position="109"/>
    </location>
</feature>
<evidence type="ECO:0000256" key="7">
    <source>
        <dbReference type="SAM" id="Phobius"/>
    </source>
</evidence>
<feature type="transmembrane region" description="Helical" evidence="7">
    <location>
        <begin position="179"/>
        <end position="200"/>
    </location>
</feature>
<evidence type="ECO:0000313" key="10">
    <source>
        <dbReference type="Proteomes" id="UP000006637"/>
    </source>
</evidence>
<dbReference type="eggNOG" id="COG2814">
    <property type="taxonomic scope" value="Bacteria"/>
</dbReference>
<dbReference type="HOGENOM" id="CLU_001265_57_3_11"/>
<dbReference type="Proteomes" id="UP000006637">
    <property type="component" value="Chromosome"/>
</dbReference>
<keyword evidence="10" id="KW-1185">Reference proteome</keyword>
<dbReference type="Pfam" id="PF07690">
    <property type="entry name" value="MFS_1"/>
    <property type="match status" value="2"/>
</dbReference>
<comment type="subcellular location">
    <subcellularLocation>
        <location evidence="1">Cell membrane</location>
        <topology evidence="1">Multi-pass membrane protein</topology>
    </subcellularLocation>
</comment>
<dbReference type="PROSITE" id="PS50850">
    <property type="entry name" value="MFS"/>
    <property type="match status" value="1"/>
</dbReference>
<dbReference type="InterPro" id="IPR001958">
    <property type="entry name" value="Tet-R_TetA/multi-R_MdtG-like"/>
</dbReference>
<evidence type="ECO:0000256" key="4">
    <source>
        <dbReference type="ARBA" id="ARBA00022692"/>
    </source>
</evidence>
<feature type="transmembrane region" description="Helical" evidence="7">
    <location>
        <begin position="348"/>
        <end position="369"/>
    </location>
</feature>
<feature type="transmembrane region" description="Helical" evidence="7">
    <location>
        <begin position="49"/>
        <end position="75"/>
    </location>
</feature>
<dbReference type="InterPro" id="IPR020846">
    <property type="entry name" value="MFS_dom"/>
</dbReference>
<sequence>MRTAGGAKGGFATAEEDVGPGRRPARVFLGSGFMHGFLRGAPLARRDRLSFLVLLVSQFAATTGFMFVMPFMPLYVQQLGVEDPGRAAAWAGLLNTATAATMALAAPLWGRLADRFGPKPMLLRATFAGAAVVGVMGLAASPWHLLGLRLLQGTLTGTVAAATLLVAATAPAGRAGQRLGTLQTVIFAAAAAGPFLGGVFADLVGIRASFGVTSGLLALSAVLILLGVDGARAPAEGAPRAQEGAGGGVPWLGLVPVLAALFVVQASNTGVAPALPGFVAGLMEEPSGVASLAGQILGAGALAAALGSAAGGRLAERLGARTVIFCSLVLGGLAFLPQAAVSSVAALWVLRVAASFFIGAVVPVANLAVRQAVPPDRQGRAFGVAASVTSVAFGVGPLGGGLLASAFGFGAAFLVPGVLLLAAAGVLLLAPRSRARAVRILKAAAAHIIR</sequence>
<dbReference type="PRINTS" id="PR01035">
    <property type="entry name" value="TCRTETA"/>
</dbReference>
<keyword evidence="6 7" id="KW-0472">Membrane</keyword>
<accession>Q1AYP7</accession>
<evidence type="ECO:0000313" key="9">
    <source>
        <dbReference type="EMBL" id="ABG03481.1"/>
    </source>
</evidence>
<keyword evidence="2" id="KW-0813">Transport</keyword>
<proteinExistence type="predicted"/>
<gene>
    <name evidence="9" type="ordered locus">Rxyl_0507</name>
</gene>
<evidence type="ECO:0000259" key="8">
    <source>
        <dbReference type="PROSITE" id="PS50850"/>
    </source>
</evidence>
<dbReference type="InterPro" id="IPR036259">
    <property type="entry name" value="MFS_trans_sf"/>
</dbReference>
<dbReference type="PANTHER" id="PTHR43414:SF6">
    <property type="entry name" value="MULTIDRUG RESISTANCE PROTEIN MDTG"/>
    <property type="match status" value="1"/>
</dbReference>
<evidence type="ECO:0000256" key="5">
    <source>
        <dbReference type="ARBA" id="ARBA00022989"/>
    </source>
</evidence>
<evidence type="ECO:0000256" key="6">
    <source>
        <dbReference type="ARBA" id="ARBA00023136"/>
    </source>
</evidence>
<evidence type="ECO:0000256" key="2">
    <source>
        <dbReference type="ARBA" id="ARBA00022448"/>
    </source>
</evidence>
<dbReference type="SUPFAM" id="SSF103473">
    <property type="entry name" value="MFS general substrate transporter"/>
    <property type="match status" value="1"/>
</dbReference>
<dbReference type="GO" id="GO:0022857">
    <property type="term" value="F:transmembrane transporter activity"/>
    <property type="evidence" value="ECO:0007669"/>
    <property type="project" value="InterPro"/>
</dbReference>
<feature type="transmembrane region" description="Helical" evidence="7">
    <location>
        <begin position="287"/>
        <end position="306"/>
    </location>
</feature>
<name>Q1AYP7_RUBXD</name>
<dbReference type="Gene3D" id="1.20.1250.20">
    <property type="entry name" value="MFS general substrate transporter like domains"/>
    <property type="match status" value="2"/>
</dbReference>
<feature type="transmembrane region" description="Helical" evidence="7">
    <location>
        <begin position="381"/>
        <end position="400"/>
    </location>
</feature>
<dbReference type="PANTHER" id="PTHR43414">
    <property type="entry name" value="MULTIDRUG RESISTANCE PROTEIN MDTG"/>
    <property type="match status" value="1"/>
</dbReference>
<feature type="domain" description="Major facilitator superfamily (MFS) profile" evidence="8">
    <location>
        <begin position="50"/>
        <end position="434"/>
    </location>
</feature>
<keyword evidence="5 7" id="KW-1133">Transmembrane helix</keyword>
<evidence type="ECO:0000256" key="3">
    <source>
        <dbReference type="ARBA" id="ARBA00022475"/>
    </source>
</evidence>
<feature type="transmembrane region" description="Helical" evidence="7">
    <location>
        <begin position="318"/>
        <end position="336"/>
    </location>
</feature>
<feature type="transmembrane region" description="Helical" evidence="7">
    <location>
        <begin position="249"/>
        <end position="267"/>
    </location>
</feature>
<dbReference type="AlphaFoldDB" id="Q1AYP7"/>
<keyword evidence="3" id="KW-1003">Cell membrane</keyword>
<feature type="transmembrane region" description="Helical" evidence="7">
    <location>
        <begin position="146"/>
        <end position="167"/>
    </location>
</feature>
<feature type="transmembrane region" description="Helical" evidence="7">
    <location>
        <begin position="406"/>
        <end position="430"/>
    </location>
</feature>
<dbReference type="InterPro" id="IPR011701">
    <property type="entry name" value="MFS"/>
</dbReference>
<reference evidence="9 10" key="1">
    <citation type="submission" date="2006-06" db="EMBL/GenBank/DDBJ databases">
        <title>Complete sequence of Rubrobacter xylanophilus DSM 9941.</title>
        <authorList>
            <consortium name="US DOE Joint Genome Institute"/>
            <person name="Copeland A."/>
            <person name="Lucas S."/>
            <person name="Lapidus A."/>
            <person name="Barry K."/>
            <person name="Detter J.C."/>
            <person name="Glavina del Rio T."/>
            <person name="Hammon N."/>
            <person name="Israni S."/>
            <person name="Dalin E."/>
            <person name="Tice H."/>
            <person name="Pitluck S."/>
            <person name="Munk A.C."/>
            <person name="Brettin T."/>
            <person name="Bruce D."/>
            <person name="Han C."/>
            <person name="Tapia R."/>
            <person name="Gilna P."/>
            <person name="Schmutz J."/>
            <person name="Larimer F."/>
            <person name="Land M."/>
            <person name="Hauser L."/>
            <person name="Kyrpides N."/>
            <person name="Lykidis A."/>
            <person name="da Costa M.S."/>
            <person name="Rainey F.A."/>
            <person name="Empadinhas N."/>
            <person name="Jolivet E."/>
            <person name="Battista J.R."/>
            <person name="Richardson P."/>
        </authorList>
    </citation>
    <scope>NUCLEOTIDE SEQUENCE [LARGE SCALE GENOMIC DNA]</scope>
    <source>
        <strain evidence="10">DSM 9941 / NBRC 16129 / PRD-1</strain>
    </source>
</reference>
<feature type="transmembrane region" description="Helical" evidence="7">
    <location>
        <begin position="206"/>
        <end position="228"/>
    </location>
</feature>
<dbReference type="STRING" id="266117.Rxyl_0507"/>
<feature type="transmembrane region" description="Helical" evidence="7">
    <location>
        <begin position="121"/>
        <end position="140"/>
    </location>
</feature>